<dbReference type="SUPFAM" id="SSF56399">
    <property type="entry name" value="ADP-ribosylation"/>
    <property type="match status" value="1"/>
</dbReference>
<evidence type="ECO:0000313" key="2">
    <source>
        <dbReference type="Proteomes" id="UP001385951"/>
    </source>
</evidence>
<dbReference type="Gene3D" id="3.90.228.10">
    <property type="match status" value="1"/>
</dbReference>
<proteinExistence type="predicted"/>
<gene>
    <name evidence="1" type="ORF">QCA50_014318</name>
</gene>
<comment type="caution">
    <text evidence="1">The sequence shown here is derived from an EMBL/GenBank/DDBJ whole genome shotgun (WGS) entry which is preliminary data.</text>
</comment>
<reference evidence="1 2" key="1">
    <citation type="submission" date="2022-09" db="EMBL/GenBank/DDBJ databases">
        <authorList>
            <person name="Palmer J.M."/>
        </authorList>
    </citation>
    <scope>NUCLEOTIDE SEQUENCE [LARGE SCALE GENOMIC DNA]</scope>
    <source>
        <strain evidence="1 2">DSM 7382</strain>
    </source>
</reference>
<organism evidence="1 2">
    <name type="scientific">Cerrena zonata</name>
    <dbReference type="NCBI Taxonomy" id="2478898"/>
    <lineage>
        <taxon>Eukaryota</taxon>
        <taxon>Fungi</taxon>
        <taxon>Dikarya</taxon>
        <taxon>Basidiomycota</taxon>
        <taxon>Agaricomycotina</taxon>
        <taxon>Agaricomycetes</taxon>
        <taxon>Polyporales</taxon>
        <taxon>Cerrenaceae</taxon>
        <taxon>Cerrena</taxon>
    </lineage>
</organism>
<dbReference type="Proteomes" id="UP001385951">
    <property type="component" value="Unassembled WGS sequence"/>
</dbReference>
<evidence type="ECO:0000313" key="1">
    <source>
        <dbReference type="EMBL" id="KAK7682518.1"/>
    </source>
</evidence>
<name>A0AAW0FY44_9APHY</name>
<dbReference type="AlphaFoldDB" id="A0AAW0FY44"/>
<evidence type="ECO:0008006" key="3">
    <source>
        <dbReference type="Google" id="ProtNLM"/>
    </source>
</evidence>
<accession>A0AAW0FY44</accession>
<protein>
    <recommendedName>
        <fullName evidence="3">PARP catalytic domain-containing protein</fullName>
    </recommendedName>
</protein>
<keyword evidence="2" id="KW-1185">Reference proteome</keyword>
<sequence length="335" mass="37167">MPPDNVALACLGDYMKKGSKLWFPFLSFHLQRTHLNTFFKSAMWGIHKNSQSAGQNDMCEVCRKKKKYEENGVKHPYCSRSCARAHATQSVIVPRCATRGCRGTAVPAYGGFCTEAHAGDAVRRGQAPGCAQCKTLIACVGPLCPGCDKVNRTGPRLREIDATSTTFKSFVSQFGDEWKGNRPIPSIERIIEVVLPWSVTSHFNAYRTALDATAYLRDLRTYYADQCMCDMGVYDLKFCEWDSCGICKVLKSSFRQLAFGAQYDSGRYGNGIYTCLNPALADEHATSSSTSPYRAMVACDVSIASESSSDQINDGFRVFVTKVEAILPRYVILYK</sequence>
<dbReference type="EMBL" id="JASBNA010000035">
    <property type="protein sequence ID" value="KAK7682518.1"/>
    <property type="molecule type" value="Genomic_DNA"/>
</dbReference>